<proteinExistence type="predicted"/>
<protein>
    <recommendedName>
        <fullName evidence="2">DsrS</fullName>
    </recommendedName>
</protein>
<accession>A0A3B1BNE5</accession>
<gene>
    <name evidence="1" type="ORF">MNBD_GAMMA24-108</name>
</gene>
<dbReference type="EMBL" id="UOFZ01000080">
    <property type="protein sequence ID" value="VAX12998.1"/>
    <property type="molecule type" value="Genomic_DNA"/>
</dbReference>
<name>A0A3B1BNE5_9ZZZZ</name>
<sequence length="373" mass="41700">MQLSNEDSLRLNVLLNQDLQAIRIDESKMIVYGLSEKGEAKIILNPNCQDDRYLKTVKELISSKVLGSPGGYPVFLRRWTRMGQARDESLGRLLQLGEAEAVIAVVHASGLTDELARRAWWAMPNAENARCMLQKDAIVQGKMGVELAEFLIEFLPFEEEARDIIETVRLVLQGQLISEQQRQNLWQRGQRKNAFLVGFLCTAADNLPLEKNSHPALADYQKKLAPLIRQDNIVACQFQRLLEAPGQAFLATVNTVLKKPANQDVVIALLNAIHDYFSPLKLLPEKEDDILVIMETAAKLMDEKSDASLLAVLNALPESGNMLHALLVLSVVGEQIVNPVFSRSNAIGTLMRKKLEPVFDPLFRQIKLLTATV</sequence>
<dbReference type="AlphaFoldDB" id="A0A3B1BNE5"/>
<evidence type="ECO:0008006" key="2">
    <source>
        <dbReference type="Google" id="ProtNLM"/>
    </source>
</evidence>
<reference evidence="1" key="1">
    <citation type="submission" date="2018-06" db="EMBL/GenBank/DDBJ databases">
        <authorList>
            <person name="Zhirakovskaya E."/>
        </authorList>
    </citation>
    <scope>NUCLEOTIDE SEQUENCE</scope>
</reference>
<organism evidence="1">
    <name type="scientific">hydrothermal vent metagenome</name>
    <dbReference type="NCBI Taxonomy" id="652676"/>
    <lineage>
        <taxon>unclassified sequences</taxon>
        <taxon>metagenomes</taxon>
        <taxon>ecological metagenomes</taxon>
    </lineage>
</organism>
<evidence type="ECO:0000313" key="1">
    <source>
        <dbReference type="EMBL" id="VAX12998.1"/>
    </source>
</evidence>